<gene>
    <name evidence="2" type="ordered locus">DGo_PE0069</name>
</gene>
<dbReference type="HOGENOM" id="CLU_1851860_0_0_0"/>
<name>H8H3W6_DEIGI</name>
<keyword evidence="3" id="KW-1185">Reference proteome</keyword>
<dbReference type="KEGG" id="dgo:DGo_PE0069"/>
<dbReference type="EMBL" id="CP002196">
    <property type="protein sequence ID" value="AFD28213.1"/>
    <property type="molecule type" value="Genomic_DNA"/>
</dbReference>
<sequence length="155" mass="17222">MDNSAAGPPVVVRVAPDGLHLETGEGQALFYFVPLRESTPKTPVPWGSSWPVGVRQWVLHWPPFLGTPSAGYGVQTRELTQQYRGTKEQPDPDYPGYQVLYRGWPLYTCDLTRELVPDPVPGLWERASVNLQAFRFPEDDDDALPGDPPRPIGGP</sequence>
<geneLocation type="plasmid" evidence="2 3">
    <name>P5</name>
</geneLocation>
<protein>
    <submittedName>
        <fullName evidence="2">Uncharacterized protein</fullName>
    </submittedName>
</protein>
<feature type="region of interest" description="Disordered" evidence="1">
    <location>
        <begin position="136"/>
        <end position="155"/>
    </location>
</feature>
<organism evidence="2 3">
    <name type="scientific">Deinococcus gobiensis (strain DSM 21396 / JCM 16679 / CGMCC 1.7299 / I-0)</name>
    <dbReference type="NCBI Taxonomy" id="745776"/>
    <lineage>
        <taxon>Bacteria</taxon>
        <taxon>Thermotogati</taxon>
        <taxon>Deinococcota</taxon>
        <taxon>Deinococci</taxon>
        <taxon>Deinococcales</taxon>
        <taxon>Deinococcaceae</taxon>
        <taxon>Deinococcus</taxon>
    </lineage>
</organism>
<keyword evidence="2" id="KW-0614">Plasmid</keyword>
<evidence type="ECO:0000313" key="3">
    <source>
        <dbReference type="Proteomes" id="UP000007575"/>
    </source>
</evidence>
<evidence type="ECO:0000256" key="1">
    <source>
        <dbReference type="SAM" id="MobiDB-lite"/>
    </source>
</evidence>
<proteinExistence type="predicted"/>
<evidence type="ECO:0000313" key="2">
    <source>
        <dbReference type="EMBL" id="AFD28213.1"/>
    </source>
</evidence>
<dbReference type="AlphaFoldDB" id="H8H3W6"/>
<accession>H8H3W6</accession>
<feature type="compositionally biased region" description="Pro residues" evidence="1">
    <location>
        <begin position="146"/>
        <end position="155"/>
    </location>
</feature>
<dbReference type="Proteomes" id="UP000007575">
    <property type="component" value="Plasmid P5"/>
</dbReference>
<reference evidence="2 3" key="1">
    <citation type="journal article" date="2012" name="PLoS ONE">
        <title>Genome sequence and transcriptome analysis of the radioresistant bacterium Deinococcus gobiensis: insights into the extreme environmental adaptations.</title>
        <authorList>
            <person name="Yuan M."/>
            <person name="Chen M."/>
            <person name="Zhang W."/>
            <person name="Lu W."/>
            <person name="Wang J."/>
            <person name="Yang M."/>
            <person name="Zhao P."/>
            <person name="Tang R."/>
            <person name="Li X."/>
            <person name="Hao Y."/>
            <person name="Zhou Z."/>
            <person name="Zhan Y."/>
            <person name="Yu H."/>
            <person name="Teng C."/>
            <person name="Yan Y."/>
            <person name="Ping S."/>
            <person name="Wang Y."/>
            <person name="Lin M."/>
        </authorList>
    </citation>
    <scope>NUCLEOTIDE SEQUENCE [LARGE SCALE GENOMIC DNA]</scope>
    <source>
        <strain evidence="3">DSM 21396 / JCM 16679 / CGMCC 1.7299 / I-0</strain>
        <plasmid evidence="2">P5</plasmid>
    </source>
</reference>